<dbReference type="RefSeq" id="WP_149200171.1">
    <property type="nucleotide sequence ID" value="NZ_BSOV01000087.1"/>
</dbReference>
<evidence type="ECO:0000313" key="6">
    <source>
        <dbReference type="Proteomes" id="UP000509702"/>
    </source>
</evidence>
<dbReference type="InterPro" id="IPR006143">
    <property type="entry name" value="RND_pump_MFP"/>
</dbReference>
<organism evidence="5 6">
    <name type="scientific">Azospirillum oryzae</name>
    <dbReference type="NCBI Taxonomy" id="286727"/>
    <lineage>
        <taxon>Bacteria</taxon>
        <taxon>Pseudomonadati</taxon>
        <taxon>Pseudomonadota</taxon>
        <taxon>Alphaproteobacteria</taxon>
        <taxon>Rhodospirillales</taxon>
        <taxon>Azospirillaceae</taxon>
        <taxon>Azospirillum</taxon>
    </lineage>
</organism>
<keyword evidence="6" id="KW-1185">Reference proteome</keyword>
<dbReference type="EMBL" id="CP054621">
    <property type="protein sequence ID" value="QKS54126.1"/>
    <property type="molecule type" value="Genomic_DNA"/>
</dbReference>
<dbReference type="OrthoDB" id="7914255at2"/>
<dbReference type="SUPFAM" id="SSF111369">
    <property type="entry name" value="HlyD-like secretion proteins"/>
    <property type="match status" value="1"/>
</dbReference>
<dbReference type="PANTHER" id="PTHR30158:SF10">
    <property type="entry name" value="CATION EFFLUX PUMP"/>
    <property type="match status" value="1"/>
</dbReference>
<dbReference type="NCBIfam" id="TIGR01730">
    <property type="entry name" value="RND_mfp"/>
    <property type="match status" value="1"/>
</dbReference>
<feature type="coiled-coil region" evidence="2">
    <location>
        <begin position="107"/>
        <end position="172"/>
    </location>
</feature>
<feature type="chain" id="PRO_5028983348" evidence="3">
    <location>
        <begin position="31"/>
        <end position="361"/>
    </location>
</feature>
<name>A0A6N1AR78_9PROT</name>
<reference evidence="5 6" key="1">
    <citation type="submission" date="2020-06" db="EMBL/GenBank/DDBJ databases">
        <title>Complete genome of Azosprillum oryzae KACC14407.</title>
        <authorList>
            <person name="Kim M."/>
            <person name="Park Y.-J."/>
            <person name="Shin J.-H."/>
        </authorList>
    </citation>
    <scope>NUCLEOTIDE SEQUENCE [LARGE SCALE GENOMIC DNA]</scope>
    <source>
        <strain evidence="5 6">KACC 14407</strain>
        <plasmid evidence="5 6">unnamed6</plasmid>
    </source>
</reference>
<dbReference type="Proteomes" id="UP000509702">
    <property type="component" value="Plasmid unnamed6"/>
</dbReference>
<evidence type="ECO:0000313" key="5">
    <source>
        <dbReference type="EMBL" id="QKS54126.1"/>
    </source>
</evidence>
<dbReference type="GO" id="GO:0046677">
    <property type="term" value="P:response to antibiotic"/>
    <property type="evidence" value="ECO:0007669"/>
    <property type="project" value="TreeGrafter"/>
</dbReference>
<sequence>MSRRSSPAHLAAPLALALLCVAGFPSLSHAQQPAPQAEVQVPASITIQPRPVEDLKAVFATVESVHETLARTRIGGTIAELKVKEGDKVTTGQLLATVRDPKLPLQIVSLDARIQALQAQQHQAELELDRAQRLRASGTGTQQRLDDAQSAVDVARAQIAAMKAERAVVEQQLREGEVLAPANGRILQVKVIDGAVVVPGETVASIATETYVLRLHLPERHARFMHEGDPVLVGNRGLAPATPQATALANDTALKRGTVRQVYPELSGGQVVADATVTGLGDFFVGERVRVYVATGTRQAIVVPPDWIVRRFGTDFLRLADGSETPVQVGGPIPALDGQPGGIEVLSGLKPGDVIVRPEGV</sequence>
<gene>
    <name evidence="5" type="ORF">HUE56_26995</name>
</gene>
<dbReference type="AlphaFoldDB" id="A0A6N1AR78"/>
<comment type="similarity">
    <text evidence="1">Belongs to the membrane fusion protein (MFP) (TC 8.A.1) family.</text>
</comment>
<keyword evidence="3" id="KW-0732">Signal</keyword>
<evidence type="ECO:0000256" key="1">
    <source>
        <dbReference type="ARBA" id="ARBA00009477"/>
    </source>
</evidence>
<dbReference type="PANTHER" id="PTHR30158">
    <property type="entry name" value="ACRA/E-RELATED COMPONENT OF DRUG EFFLUX TRANSPORTER"/>
    <property type="match status" value="1"/>
</dbReference>
<dbReference type="InterPro" id="IPR058625">
    <property type="entry name" value="MdtA-like_BSH"/>
</dbReference>
<evidence type="ECO:0000256" key="3">
    <source>
        <dbReference type="SAM" id="SignalP"/>
    </source>
</evidence>
<dbReference type="GO" id="GO:0005886">
    <property type="term" value="C:plasma membrane"/>
    <property type="evidence" value="ECO:0007669"/>
    <property type="project" value="TreeGrafter"/>
</dbReference>
<dbReference type="Gene3D" id="1.10.287.470">
    <property type="entry name" value="Helix hairpin bin"/>
    <property type="match status" value="1"/>
</dbReference>
<keyword evidence="2" id="KW-0175">Coiled coil</keyword>
<keyword evidence="5" id="KW-0614">Plasmid</keyword>
<feature type="signal peptide" evidence="3">
    <location>
        <begin position="1"/>
        <end position="30"/>
    </location>
</feature>
<accession>A0A6N1AR78</accession>
<dbReference type="GO" id="GO:0022857">
    <property type="term" value="F:transmembrane transporter activity"/>
    <property type="evidence" value="ECO:0007669"/>
    <property type="project" value="InterPro"/>
</dbReference>
<dbReference type="KEGG" id="aoz:HUE56_26995"/>
<dbReference type="GO" id="GO:0030313">
    <property type="term" value="C:cell envelope"/>
    <property type="evidence" value="ECO:0007669"/>
    <property type="project" value="UniProtKB-SubCell"/>
</dbReference>
<feature type="domain" description="Multidrug resistance protein MdtA-like barrel-sandwich hybrid" evidence="4">
    <location>
        <begin position="71"/>
        <end position="206"/>
    </location>
</feature>
<proteinExistence type="inferred from homology"/>
<evidence type="ECO:0000259" key="4">
    <source>
        <dbReference type="Pfam" id="PF25917"/>
    </source>
</evidence>
<geneLocation type="plasmid" evidence="5 6">
    <name>unnamed6</name>
</geneLocation>
<dbReference type="Pfam" id="PF25917">
    <property type="entry name" value="BSH_RND"/>
    <property type="match status" value="1"/>
</dbReference>
<dbReference type="Gene3D" id="2.40.50.100">
    <property type="match status" value="1"/>
</dbReference>
<evidence type="ECO:0000256" key="2">
    <source>
        <dbReference type="SAM" id="Coils"/>
    </source>
</evidence>
<protein>
    <submittedName>
        <fullName evidence="5">Efflux RND transporter periplasmic adaptor subunit</fullName>
    </submittedName>
</protein>